<dbReference type="InterPro" id="IPR025424">
    <property type="entry name" value="YrhK_domain"/>
</dbReference>
<evidence type="ECO:0000313" key="4">
    <source>
        <dbReference type="EMBL" id="SFC26747.1"/>
    </source>
</evidence>
<sequence length="159" mass="18408">MLPKKPIRPKKPLIEKKEHKVEPGKDEDVVVKVGGFRVYFQNYYTIVSLTNDLLTGGLYLSGSLVQTFTNMERIGMYLYIFASFFLLMRPVLKILQYVYLYNKEEYEKQILGEAEENFKPGEELKGKNDEVKKQKSEEKPKVEADADNNQVSGSKEKTE</sequence>
<gene>
    <name evidence="4" type="ORF">SAMN04488102_104177</name>
</gene>
<keyword evidence="2" id="KW-0812">Transmembrane</keyword>
<dbReference type="STRING" id="753702.SAMN04488102_104177"/>
<feature type="domain" description="YrhK" evidence="3">
    <location>
        <begin position="43"/>
        <end position="96"/>
    </location>
</feature>
<proteinExistence type="predicted"/>
<keyword evidence="5" id="KW-1185">Reference proteome</keyword>
<protein>
    <submittedName>
        <fullName evidence="4">YrhK-like protein</fullName>
    </submittedName>
</protein>
<feature type="compositionally biased region" description="Basic and acidic residues" evidence="1">
    <location>
        <begin position="119"/>
        <end position="144"/>
    </location>
</feature>
<name>A0A1I1HRM3_9LACT</name>
<dbReference type="Pfam" id="PF14145">
    <property type="entry name" value="YrhK"/>
    <property type="match status" value="1"/>
</dbReference>
<feature type="region of interest" description="Disordered" evidence="1">
    <location>
        <begin position="119"/>
        <end position="159"/>
    </location>
</feature>
<evidence type="ECO:0000259" key="3">
    <source>
        <dbReference type="Pfam" id="PF14145"/>
    </source>
</evidence>
<reference evidence="5" key="1">
    <citation type="submission" date="2016-10" db="EMBL/GenBank/DDBJ databases">
        <authorList>
            <person name="Varghese N."/>
            <person name="Submissions S."/>
        </authorList>
    </citation>
    <scope>NUCLEOTIDE SEQUENCE [LARGE SCALE GENOMIC DNA]</scope>
    <source>
        <strain evidence="5">DSM 23664</strain>
    </source>
</reference>
<feature type="transmembrane region" description="Helical" evidence="2">
    <location>
        <begin position="74"/>
        <end position="92"/>
    </location>
</feature>
<organism evidence="4 5">
    <name type="scientific">Alkalibacterium subtropicum</name>
    <dbReference type="NCBI Taxonomy" id="753702"/>
    <lineage>
        <taxon>Bacteria</taxon>
        <taxon>Bacillati</taxon>
        <taxon>Bacillota</taxon>
        <taxon>Bacilli</taxon>
        <taxon>Lactobacillales</taxon>
        <taxon>Carnobacteriaceae</taxon>
        <taxon>Alkalibacterium</taxon>
    </lineage>
</organism>
<evidence type="ECO:0000313" key="5">
    <source>
        <dbReference type="Proteomes" id="UP000199612"/>
    </source>
</evidence>
<dbReference type="RefSeq" id="WP_091529476.1">
    <property type="nucleotide sequence ID" value="NZ_FOLT01000004.1"/>
</dbReference>
<dbReference type="EMBL" id="FOLT01000004">
    <property type="protein sequence ID" value="SFC26747.1"/>
    <property type="molecule type" value="Genomic_DNA"/>
</dbReference>
<dbReference type="AlphaFoldDB" id="A0A1I1HRM3"/>
<dbReference type="OrthoDB" id="2135402at2"/>
<keyword evidence="2" id="KW-1133">Transmembrane helix</keyword>
<feature type="transmembrane region" description="Helical" evidence="2">
    <location>
        <begin position="42"/>
        <end position="62"/>
    </location>
</feature>
<dbReference type="Proteomes" id="UP000199612">
    <property type="component" value="Unassembled WGS sequence"/>
</dbReference>
<accession>A0A1I1HRM3</accession>
<keyword evidence="2" id="KW-0472">Membrane</keyword>
<evidence type="ECO:0000256" key="1">
    <source>
        <dbReference type="SAM" id="MobiDB-lite"/>
    </source>
</evidence>
<evidence type="ECO:0000256" key="2">
    <source>
        <dbReference type="SAM" id="Phobius"/>
    </source>
</evidence>